<keyword evidence="1" id="KW-0812">Transmembrane</keyword>
<feature type="transmembrane region" description="Helical" evidence="1">
    <location>
        <begin position="183"/>
        <end position="203"/>
    </location>
</feature>
<dbReference type="Proteomes" id="UP000334990">
    <property type="component" value="Unassembled WGS sequence"/>
</dbReference>
<dbReference type="RefSeq" id="WP_155337887.1">
    <property type="nucleotide sequence ID" value="NZ_BAAABN010000061.1"/>
</dbReference>
<evidence type="ECO:0000256" key="1">
    <source>
        <dbReference type="SAM" id="Phobius"/>
    </source>
</evidence>
<feature type="transmembrane region" description="Helical" evidence="1">
    <location>
        <begin position="268"/>
        <end position="289"/>
    </location>
</feature>
<protein>
    <submittedName>
        <fullName evidence="2">Uncharacterized protein</fullName>
    </submittedName>
</protein>
<organism evidence="2 3">
    <name type="scientific">Acrocarpospora corrugata</name>
    <dbReference type="NCBI Taxonomy" id="35763"/>
    <lineage>
        <taxon>Bacteria</taxon>
        <taxon>Bacillati</taxon>
        <taxon>Actinomycetota</taxon>
        <taxon>Actinomycetes</taxon>
        <taxon>Streptosporangiales</taxon>
        <taxon>Streptosporangiaceae</taxon>
        <taxon>Acrocarpospora</taxon>
    </lineage>
</organism>
<sequence>MNPDDLIQNYVDDVARLLPRGQRRDVAFELRALLTEELAAKAAESGRPADEAMARELVLAFGRPAEAAARYHPGLNVIDPADSRRFLRLTLIGLAVIWLLGLVDILRRPLATDPLTVLGTWWTSYGLGALWWPGAPPATSYGLGALWWPGALVAGFAAAAWFRRSRPERAAWEPRRRRDRDHVNRFGYLAVIAAAICGLLLLFNPGAILDFFWNGRAAASAYRALALDEDFTSSRAPWLVALLSLQLALYAVLIVRGRWQPLTRRIDIGLTFAGCAFLTWLLGGGIFAAEPADQTAKAFIVLIVIAYLIDAGVKLRRELGRAAYLPSA</sequence>
<feature type="transmembrane region" description="Helical" evidence="1">
    <location>
        <begin position="236"/>
        <end position="256"/>
    </location>
</feature>
<dbReference type="OrthoDB" id="5056410at2"/>
<name>A0A5M3W077_9ACTN</name>
<dbReference type="AlphaFoldDB" id="A0A5M3W077"/>
<accession>A0A5M3W077</accession>
<keyword evidence="1" id="KW-0472">Membrane</keyword>
<reference evidence="2 3" key="1">
    <citation type="submission" date="2019-10" db="EMBL/GenBank/DDBJ databases">
        <title>Whole genome shotgun sequence of Acrocarpospora corrugata NBRC 13972.</title>
        <authorList>
            <person name="Ichikawa N."/>
            <person name="Kimura A."/>
            <person name="Kitahashi Y."/>
            <person name="Komaki H."/>
            <person name="Oguchi A."/>
        </authorList>
    </citation>
    <scope>NUCLEOTIDE SEQUENCE [LARGE SCALE GENOMIC DNA]</scope>
    <source>
        <strain evidence="2 3">NBRC 13972</strain>
    </source>
</reference>
<comment type="caution">
    <text evidence="2">The sequence shown here is derived from an EMBL/GenBank/DDBJ whole genome shotgun (WGS) entry which is preliminary data.</text>
</comment>
<keyword evidence="1" id="KW-1133">Transmembrane helix</keyword>
<evidence type="ECO:0000313" key="2">
    <source>
        <dbReference type="EMBL" id="GES01610.1"/>
    </source>
</evidence>
<evidence type="ECO:0000313" key="3">
    <source>
        <dbReference type="Proteomes" id="UP000334990"/>
    </source>
</evidence>
<feature type="transmembrane region" description="Helical" evidence="1">
    <location>
        <begin position="86"/>
        <end position="103"/>
    </location>
</feature>
<proteinExistence type="predicted"/>
<keyword evidence="3" id="KW-1185">Reference proteome</keyword>
<feature type="transmembrane region" description="Helical" evidence="1">
    <location>
        <begin position="295"/>
        <end position="313"/>
    </location>
</feature>
<gene>
    <name evidence="2" type="ORF">Acor_36740</name>
</gene>
<feature type="transmembrane region" description="Helical" evidence="1">
    <location>
        <begin position="145"/>
        <end position="162"/>
    </location>
</feature>
<dbReference type="EMBL" id="BLAD01000052">
    <property type="protein sequence ID" value="GES01610.1"/>
    <property type="molecule type" value="Genomic_DNA"/>
</dbReference>